<sequence length="362" mass="39185">MHRQRRVAAPGRALRWGAVLAAAAACLAMGAAPASAQADDRTLRELADAQGFRIGSGVEAWLIDGEQRYRDTSAAQFNSLTPGNEMKWGSVEPSRGQFNWSGADTIVATAQANGQLVYGHTLVWHSQLPSWFSNGGFSPEEVRTLMTDHIATTAGRYAGDIYAWDVVNEPFNEDGSMRSSIFYDNLGTGYIAEALRAARAADPEAKLYLNDYNIEGINAKSDAMYELARSLLEQGVPLDGIGLQSHLILGQVPADMQQNIQRFADLGLEVTITELDVRIQLPADQAELATQAEDYRKVVTACLNVDGCTGVTIWGITDAHSWIPDTFPGYGAALPYDENYAAKPAYQATHEALGGDPAASRR</sequence>
<keyword evidence="3" id="KW-0858">Xylan degradation</keyword>
<dbReference type="Pfam" id="PF00331">
    <property type="entry name" value="Glyco_hydro_10"/>
    <property type="match status" value="1"/>
</dbReference>
<proteinExistence type="inferred from homology"/>
<comment type="caution">
    <text evidence="13">The sequence shown here is derived from an EMBL/GenBank/DDBJ whole genome shotgun (WGS) entry which is preliminary data.</text>
</comment>
<dbReference type="PANTHER" id="PTHR31490:SF88">
    <property type="entry name" value="BETA-XYLANASE"/>
    <property type="match status" value="1"/>
</dbReference>
<dbReference type="InterPro" id="IPR017853">
    <property type="entry name" value="GH"/>
</dbReference>
<keyword evidence="4 11" id="KW-0732">Signal</keyword>
<dbReference type="PRINTS" id="PR00134">
    <property type="entry name" value="GLHYDRLASE10"/>
</dbReference>
<dbReference type="PROSITE" id="PS51257">
    <property type="entry name" value="PROKAR_LIPOPROTEIN"/>
    <property type="match status" value="1"/>
</dbReference>
<keyword evidence="8 10" id="KW-0624">Polysaccharide degradation</keyword>
<keyword evidence="6 10" id="KW-0119">Carbohydrate metabolism</keyword>
<evidence type="ECO:0000256" key="6">
    <source>
        <dbReference type="ARBA" id="ARBA00023277"/>
    </source>
</evidence>
<organism evidence="13 14">
    <name type="scientific">Nocardiopsis sediminis</name>
    <dbReference type="NCBI Taxonomy" id="1778267"/>
    <lineage>
        <taxon>Bacteria</taxon>
        <taxon>Bacillati</taxon>
        <taxon>Actinomycetota</taxon>
        <taxon>Actinomycetes</taxon>
        <taxon>Streptosporangiales</taxon>
        <taxon>Nocardiopsidaceae</taxon>
        <taxon>Nocardiopsis</taxon>
    </lineage>
</organism>
<feature type="signal peptide" evidence="11">
    <location>
        <begin position="1"/>
        <end position="38"/>
    </location>
</feature>
<name>A0ABV8FN43_9ACTN</name>
<comment type="catalytic activity">
    <reaction evidence="1 10">
        <text>Endohydrolysis of (1-&gt;4)-beta-D-xylosidic linkages in xylans.</text>
        <dbReference type="EC" id="3.2.1.8"/>
    </reaction>
</comment>
<evidence type="ECO:0000259" key="12">
    <source>
        <dbReference type="PROSITE" id="PS51760"/>
    </source>
</evidence>
<evidence type="ECO:0000256" key="10">
    <source>
        <dbReference type="RuleBase" id="RU361174"/>
    </source>
</evidence>
<dbReference type="InterPro" id="IPR044846">
    <property type="entry name" value="GH10"/>
</dbReference>
<dbReference type="EMBL" id="JBHSBH010000008">
    <property type="protein sequence ID" value="MFC3996809.1"/>
    <property type="molecule type" value="Genomic_DNA"/>
</dbReference>
<dbReference type="PROSITE" id="PS51760">
    <property type="entry name" value="GH10_2"/>
    <property type="match status" value="1"/>
</dbReference>
<keyword evidence="5 10" id="KW-0378">Hydrolase</keyword>
<dbReference type="InterPro" id="IPR031158">
    <property type="entry name" value="GH10_AS"/>
</dbReference>
<feature type="domain" description="GH10" evidence="12">
    <location>
        <begin position="40"/>
        <end position="352"/>
    </location>
</feature>
<dbReference type="PROSITE" id="PS00591">
    <property type="entry name" value="GH10_1"/>
    <property type="match status" value="1"/>
</dbReference>
<dbReference type="Gene3D" id="3.20.20.80">
    <property type="entry name" value="Glycosidases"/>
    <property type="match status" value="1"/>
</dbReference>
<dbReference type="Proteomes" id="UP001595847">
    <property type="component" value="Unassembled WGS sequence"/>
</dbReference>
<comment type="similarity">
    <text evidence="2 10">Belongs to the glycosyl hydrolase 10 (cellulase F) family.</text>
</comment>
<evidence type="ECO:0000313" key="14">
    <source>
        <dbReference type="Proteomes" id="UP001595847"/>
    </source>
</evidence>
<keyword evidence="14" id="KW-1185">Reference proteome</keyword>
<evidence type="ECO:0000256" key="9">
    <source>
        <dbReference type="PROSITE-ProRule" id="PRU10061"/>
    </source>
</evidence>
<evidence type="ECO:0000313" key="13">
    <source>
        <dbReference type="EMBL" id="MFC3996809.1"/>
    </source>
</evidence>
<dbReference type="RefSeq" id="WP_378533201.1">
    <property type="nucleotide sequence ID" value="NZ_JBHSBH010000008.1"/>
</dbReference>
<evidence type="ECO:0000256" key="3">
    <source>
        <dbReference type="ARBA" id="ARBA00022651"/>
    </source>
</evidence>
<feature type="active site" description="Nucleophile" evidence="9">
    <location>
        <position position="274"/>
    </location>
</feature>
<protein>
    <recommendedName>
        <fullName evidence="10">Beta-xylanase</fullName>
        <ecNumber evidence="10">3.2.1.8</ecNumber>
    </recommendedName>
</protein>
<dbReference type="PANTHER" id="PTHR31490">
    <property type="entry name" value="GLYCOSYL HYDROLASE"/>
    <property type="match status" value="1"/>
</dbReference>
<evidence type="ECO:0000256" key="7">
    <source>
        <dbReference type="ARBA" id="ARBA00023295"/>
    </source>
</evidence>
<dbReference type="SUPFAM" id="SSF51445">
    <property type="entry name" value="(Trans)glycosidases"/>
    <property type="match status" value="1"/>
</dbReference>
<dbReference type="SMART" id="SM00633">
    <property type="entry name" value="Glyco_10"/>
    <property type="match status" value="1"/>
</dbReference>
<evidence type="ECO:0000256" key="11">
    <source>
        <dbReference type="SAM" id="SignalP"/>
    </source>
</evidence>
<keyword evidence="7 10" id="KW-0326">Glycosidase</keyword>
<evidence type="ECO:0000256" key="5">
    <source>
        <dbReference type="ARBA" id="ARBA00022801"/>
    </source>
</evidence>
<evidence type="ECO:0000256" key="1">
    <source>
        <dbReference type="ARBA" id="ARBA00000681"/>
    </source>
</evidence>
<accession>A0ABV8FN43</accession>
<gene>
    <name evidence="13" type="ORF">ACFOVU_12840</name>
</gene>
<evidence type="ECO:0000256" key="8">
    <source>
        <dbReference type="ARBA" id="ARBA00023326"/>
    </source>
</evidence>
<dbReference type="InterPro" id="IPR001000">
    <property type="entry name" value="GH10_dom"/>
</dbReference>
<dbReference type="EC" id="3.2.1.8" evidence="10"/>
<reference evidence="14" key="1">
    <citation type="journal article" date="2019" name="Int. J. Syst. Evol. Microbiol.">
        <title>The Global Catalogue of Microorganisms (GCM) 10K type strain sequencing project: providing services to taxonomists for standard genome sequencing and annotation.</title>
        <authorList>
            <consortium name="The Broad Institute Genomics Platform"/>
            <consortium name="The Broad Institute Genome Sequencing Center for Infectious Disease"/>
            <person name="Wu L."/>
            <person name="Ma J."/>
        </authorList>
    </citation>
    <scope>NUCLEOTIDE SEQUENCE [LARGE SCALE GENOMIC DNA]</scope>
    <source>
        <strain evidence="14">TBRC 1826</strain>
    </source>
</reference>
<feature type="chain" id="PRO_5046477407" description="Beta-xylanase" evidence="11">
    <location>
        <begin position="39"/>
        <end position="362"/>
    </location>
</feature>
<evidence type="ECO:0000256" key="2">
    <source>
        <dbReference type="ARBA" id="ARBA00007495"/>
    </source>
</evidence>
<evidence type="ECO:0000256" key="4">
    <source>
        <dbReference type="ARBA" id="ARBA00022729"/>
    </source>
</evidence>